<keyword evidence="2" id="KW-1185">Reference proteome</keyword>
<dbReference type="GO" id="GO:0020037">
    <property type="term" value="F:heme binding"/>
    <property type="evidence" value="ECO:0007669"/>
    <property type="project" value="InterPro"/>
</dbReference>
<dbReference type="InterPro" id="IPR020835">
    <property type="entry name" value="Catalase_sf"/>
</dbReference>
<reference evidence="1 2" key="1">
    <citation type="submission" date="2018-10" db="EMBL/GenBank/DDBJ databases">
        <title>Genomic Encyclopedia of Archaeal and Bacterial Type Strains, Phase II (KMG-II): from individual species to whole genera.</title>
        <authorList>
            <person name="Goeker M."/>
        </authorList>
    </citation>
    <scope>NUCLEOTIDE SEQUENCE [LARGE SCALE GENOMIC DNA]</scope>
    <source>
        <strain evidence="1 2">DSM 29317</strain>
    </source>
</reference>
<dbReference type="OrthoDB" id="9765610at2"/>
<dbReference type="RefSeq" id="WP_010441621.1">
    <property type="nucleotide sequence ID" value="NZ_AEYW01000012.1"/>
</dbReference>
<gene>
    <name evidence="1" type="ORF">CLV75_2753</name>
</gene>
<dbReference type="AlphaFoldDB" id="A0A497ZRJ4"/>
<accession>A0A497ZRJ4</accession>
<dbReference type="SUPFAM" id="SSF56634">
    <property type="entry name" value="Heme-dependent catalase-like"/>
    <property type="match status" value="1"/>
</dbReference>
<comment type="caution">
    <text evidence="1">The sequence shown here is derived from an EMBL/GenBank/DDBJ whole genome shotgun (WGS) entry which is preliminary data.</text>
</comment>
<proteinExistence type="predicted"/>
<evidence type="ECO:0008006" key="3">
    <source>
        <dbReference type="Google" id="ProtNLM"/>
    </source>
</evidence>
<protein>
    <recommendedName>
        <fullName evidence="3">Catalase</fullName>
    </recommendedName>
</protein>
<evidence type="ECO:0000313" key="1">
    <source>
        <dbReference type="EMBL" id="RLK07626.1"/>
    </source>
</evidence>
<dbReference type="Gene3D" id="2.40.180.10">
    <property type="entry name" value="Catalase core domain"/>
    <property type="match status" value="1"/>
</dbReference>
<organism evidence="1 2">
    <name type="scientific">Ruegeria conchae</name>
    <dbReference type="NCBI Taxonomy" id="981384"/>
    <lineage>
        <taxon>Bacteria</taxon>
        <taxon>Pseudomonadati</taxon>
        <taxon>Pseudomonadota</taxon>
        <taxon>Alphaproteobacteria</taxon>
        <taxon>Rhodobacterales</taxon>
        <taxon>Roseobacteraceae</taxon>
        <taxon>Ruegeria</taxon>
    </lineage>
</organism>
<evidence type="ECO:0000313" key="2">
    <source>
        <dbReference type="Proteomes" id="UP000271700"/>
    </source>
</evidence>
<dbReference type="Proteomes" id="UP000271700">
    <property type="component" value="Unassembled WGS sequence"/>
</dbReference>
<dbReference type="STRING" id="981384.GCA_000192475_02350"/>
<name>A0A497ZRJ4_9RHOB</name>
<dbReference type="EMBL" id="RCCT01000003">
    <property type="protein sequence ID" value="RLK07626.1"/>
    <property type="molecule type" value="Genomic_DNA"/>
</dbReference>
<sequence length="355" mass="40459">MTHYLPNTSPEDVVDDIIDQNFEAIAKWKGRRLRAQHGRSHGCVKATFTIRDDLPERLRHGLFEKAASYSAAVRFSNGAHLDDRKTDAHGMAVKLFDVPGTKLIDVEALSQLNISQISDEFDFVLVDRDTFPSYLSDDYERLSSLIATLQALQHASNKRRSWSLKLITRGLVALFHAFATQKGRRRLQTASDFASNYMQSPFEAHFWSTTPYRLGTDLTVRYLARSVRHKVATKPVDEHDGISRKLRQDVAGDGNRFEFCIIEPPRNDGDFDPLDNRVRWACDPQPDAPLDPFHRTVTPIADITIERDAEFDPLDGDTLSFSPWRVTAEHKPLGPINEIRLKTYLSLARARFPNR</sequence>